<dbReference type="Gene3D" id="2.60.40.150">
    <property type="entry name" value="C2 domain"/>
    <property type="match status" value="1"/>
</dbReference>
<keyword evidence="4" id="KW-0862">Zinc</keyword>
<dbReference type="PROSITE" id="PS50004">
    <property type="entry name" value="C2"/>
    <property type="match status" value="1"/>
</dbReference>
<name>M8ALS8_AEGTA</name>
<dbReference type="Pfam" id="PF00168">
    <property type="entry name" value="C2"/>
    <property type="match status" value="2"/>
</dbReference>
<evidence type="ECO:0000313" key="6">
    <source>
        <dbReference type="EnsemblPlants" id="EMT05476"/>
    </source>
</evidence>
<dbReference type="PROSITE" id="PS50115">
    <property type="entry name" value="ARFGAP"/>
    <property type="match status" value="1"/>
</dbReference>
<keyword evidence="1" id="KW-0343">GTPase activation</keyword>
<evidence type="ECO:0000256" key="4">
    <source>
        <dbReference type="ARBA" id="ARBA00022833"/>
    </source>
</evidence>
<dbReference type="EnsemblPlants" id="EMT05476">
    <property type="protein sequence ID" value="EMT05476"/>
    <property type="gene ID" value="F775_27711"/>
</dbReference>
<feature type="region of interest" description="Disordered" evidence="5">
    <location>
        <begin position="102"/>
        <end position="144"/>
    </location>
</feature>
<proteinExistence type="predicted"/>
<dbReference type="FunFam" id="1.10.220.150:FF:000009">
    <property type="entry name" value="stromal membrane-associated protein 1 isoform X1"/>
    <property type="match status" value="1"/>
</dbReference>
<protein>
    <submittedName>
        <fullName evidence="6">ADP-ribosylation factor GTPase-activating protein AGD12</fullName>
    </submittedName>
</protein>
<evidence type="ECO:0000256" key="3">
    <source>
        <dbReference type="ARBA" id="ARBA00022771"/>
    </source>
</evidence>
<dbReference type="SUPFAM" id="SSF57863">
    <property type="entry name" value="ArfGap/RecO-like zinc finger"/>
    <property type="match status" value="1"/>
</dbReference>
<dbReference type="CDD" id="cd08204">
    <property type="entry name" value="ArfGap"/>
    <property type="match status" value="1"/>
</dbReference>
<dbReference type="PANTHER" id="PTHR46220:SF20">
    <property type="entry name" value="OS02G0722500 PROTEIN"/>
    <property type="match status" value="1"/>
</dbReference>
<dbReference type="SMART" id="SM00239">
    <property type="entry name" value="C2"/>
    <property type="match status" value="1"/>
</dbReference>
<sequence length="531" mass="59894">MVPYVRYLDRLEREDVRLHQPRYVAKRFRFRSTRVRQILAQERFNQGTCHLAKEAQVSVGMANGRLDRPLIHRETKLQKYTTGTIIITRDPHITQPTWFPSRRRASFARPQPASQRDEAGGRSLHRRRRPHPPKPPAVPAHAALRDPPPGTEIFFVVVSYPKFASNMSAANRSQPIKLNRPVVGKARKLKDLMLKSDNRVCADCSAPDPKWASSNIGVFLCLKCGDVHRALGQDISNVLSLTLDDWSDSDIDSMIEVGGNSYANSIYEAFLPKDHPKPKPDSPMEYRTKFIRAKYETQDFLKPSLRISSKAGLESTNSLNSVDNSFSSTSRKHAPEDTREFVGQLNITVVKGSGLAVRDMLTSDPYVVLSLGEQKAQTTVKASDLNPVWNEVLNLSVPRNYGPLKLWKGKDSYICFLITSDAFNCSPLVRLENFVSNGLEVYDHDTFSADDIMGEAEIDLKPMITAAMAFGDPSRHADMQIGRWFMTRDNCLLSDSIVNISSGKVKQEVYLKLQNVESGEMELELEWARLD</sequence>
<dbReference type="Pfam" id="PF01412">
    <property type="entry name" value="ArfGap"/>
    <property type="match status" value="1"/>
</dbReference>
<dbReference type="InterPro" id="IPR035892">
    <property type="entry name" value="C2_domain_sf"/>
</dbReference>
<evidence type="ECO:0000256" key="2">
    <source>
        <dbReference type="ARBA" id="ARBA00022723"/>
    </source>
</evidence>
<dbReference type="GO" id="GO:0005096">
    <property type="term" value="F:GTPase activator activity"/>
    <property type="evidence" value="ECO:0007669"/>
    <property type="project" value="UniProtKB-KW"/>
</dbReference>
<dbReference type="InterPro" id="IPR037278">
    <property type="entry name" value="ARFGAP/RecO"/>
</dbReference>
<evidence type="ECO:0000256" key="1">
    <source>
        <dbReference type="ARBA" id="ARBA00022468"/>
    </source>
</evidence>
<dbReference type="Gene3D" id="1.10.220.150">
    <property type="entry name" value="Arf GTPase activating protein"/>
    <property type="match status" value="1"/>
</dbReference>
<reference evidence="6" key="1">
    <citation type="submission" date="2015-06" db="UniProtKB">
        <authorList>
            <consortium name="EnsemblPlants"/>
        </authorList>
    </citation>
    <scope>IDENTIFICATION</scope>
</reference>
<dbReference type="InterPro" id="IPR001164">
    <property type="entry name" value="ArfGAP_dom"/>
</dbReference>
<keyword evidence="2" id="KW-0479">Metal-binding</keyword>
<dbReference type="InterPro" id="IPR038508">
    <property type="entry name" value="ArfGAP_dom_sf"/>
</dbReference>
<dbReference type="AlphaFoldDB" id="M8ALS8"/>
<dbReference type="InterPro" id="IPR000008">
    <property type="entry name" value="C2_dom"/>
</dbReference>
<evidence type="ECO:0000256" key="5">
    <source>
        <dbReference type="SAM" id="MobiDB-lite"/>
    </source>
</evidence>
<keyword evidence="3" id="KW-0863">Zinc-finger</keyword>
<accession>M8ALS8</accession>
<feature type="compositionally biased region" description="Basic residues" evidence="5">
    <location>
        <begin position="123"/>
        <end position="132"/>
    </location>
</feature>
<dbReference type="PRINTS" id="PR00405">
    <property type="entry name" value="REVINTRACTNG"/>
</dbReference>
<dbReference type="SUPFAM" id="SSF49562">
    <property type="entry name" value="C2 domain (Calcium/lipid-binding domain, CaLB)"/>
    <property type="match status" value="1"/>
</dbReference>
<dbReference type="PANTHER" id="PTHR46220">
    <property type="entry name" value="ADP-RIBOSYLATION FACTOR GTPASE-ACTIVATING PROTEIN AGD12"/>
    <property type="match status" value="1"/>
</dbReference>
<dbReference type="GO" id="GO:0008270">
    <property type="term" value="F:zinc ion binding"/>
    <property type="evidence" value="ECO:0007669"/>
    <property type="project" value="UniProtKB-KW"/>
</dbReference>
<dbReference type="SMART" id="SM00105">
    <property type="entry name" value="ArfGap"/>
    <property type="match status" value="1"/>
</dbReference>
<dbReference type="InterPro" id="IPR044518">
    <property type="entry name" value="ARF_GAP_AGD11/12/13"/>
</dbReference>
<organism evidence="6">
    <name type="scientific">Aegilops tauschii</name>
    <name type="common">Tausch's goatgrass</name>
    <name type="synonym">Aegilops squarrosa</name>
    <dbReference type="NCBI Taxonomy" id="37682"/>
    <lineage>
        <taxon>Eukaryota</taxon>
        <taxon>Viridiplantae</taxon>
        <taxon>Streptophyta</taxon>
        <taxon>Embryophyta</taxon>
        <taxon>Tracheophyta</taxon>
        <taxon>Spermatophyta</taxon>
        <taxon>Magnoliopsida</taxon>
        <taxon>Liliopsida</taxon>
        <taxon>Poales</taxon>
        <taxon>Poaceae</taxon>
        <taxon>BOP clade</taxon>
        <taxon>Pooideae</taxon>
        <taxon>Triticodae</taxon>
        <taxon>Triticeae</taxon>
        <taxon>Triticinae</taxon>
        <taxon>Aegilops</taxon>
    </lineage>
</organism>
<dbReference type="GO" id="GO:0005543">
    <property type="term" value="F:phospholipid binding"/>
    <property type="evidence" value="ECO:0007669"/>
    <property type="project" value="InterPro"/>
</dbReference>